<dbReference type="GeneID" id="116188146"/>
<gene>
    <name evidence="4" type="primary">LOC116188146</name>
</gene>
<dbReference type="AlphaFoldDB" id="A0A6P8BS51"/>
<dbReference type="InterPro" id="IPR024752">
    <property type="entry name" value="Myb/SANT-like_dom"/>
</dbReference>
<reference evidence="4" key="2">
    <citation type="submission" date="2025-08" db="UniProtKB">
        <authorList>
            <consortium name="RefSeq"/>
        </authorList>
    </citation>
    <scope>IDENTIFICATION</scope>
    <source>
        <tissue evidence="4">Leaf</tissue>
    </source>
</reference>
<dbReference type="OrthoDB" id="1848055at2759"/>
<reference evidence="3" key="1">
    <citation type="journal article" date="2020" name="Plant Biotechnol. J.">
        <title>The pomegranate (Punica granatum L.) draft genome dissects genetic divergence between soft- and hard-seeded cultivars.</title>
        <authorList>
            <person name="Luo X."/>
            <person name="Li H."/>
            <person name="Wu Z."/>
            <person name="Yao W."/>
            <person name="Zhao P."/>
            <person name="Cao D."/>
            <person name="Yu H."/>
            <person name="Li K."/>
            <person name="Poudel K."/>
            <person name="Zhao D."/>
            <person name="Zhang F."/>
            <person name="Xia X."/>
            <person name="Chen L."/>
            <person name="Wang Q."/>
            <person name="Jing D."/>
            <person name="Cao S."/>
        </authorList>
    </citation>
    <scope>NUCLEOTIDE SEQUENCE [LARGE SCALE GENOMIC DNA]</scope>
    <source>
        <strain evidence="3">cv. Tunisia</strain>
    </source>
</reference>
<dbReference type="Proteomes" id="UP000515151">
    <property type="component" value="Chromosome 8"/>
</dbReference>
<evidence type="ECO:0000259" key="2">
    <source>
        <dbReference type="Pfam" id="PF12776"/>
    </source>
</evidence>
<evidence type="ECO:0000256" key="1">
    <source>
        <dbReference type="SAM" id="MobiDB-lite"/>
    </source>
</evidence>
<accession>A0A6P8BS51</accession>
<dbReference type="Pfam" id="PF12776">
    <property type="entry name" value="Myb_DNA-bind_3"/>
    <property type="match status" value="4"/>
</dbReference>
<dbReference type="PANTHER" id="PTHR46929:SF28">
    <property type="entry name" value="MYB_SANT-LIKE DNA-BINDING DOMAIN PROTEIN"/>
    <property type="match status" value="1"/>
</dbReference>
<feature type="domain" description="Myb/SANT-like" evidence="2">
    <location>
        <begin position="348"/>
        <end position="442"/>
    </location>
</feature>
<dbReference type="RefSeq" id="XP_031373169.1">
    <property type="nucleotide sequence ID" value="XM_031517309.1"/>
</dbReference>
<evidence type="ECO:0000313" key="3">
    <source>
        <dbReference type="Proteomes" id="UP000515151"/>
    </source>
</evidence>
<dbReference type="PANTHER" id="PTHR46929">
    <property type="entry name" value="EXPRESSED PROTEIN"/>
    <property type="match status" value="1"/>
</dbReference>
<feature type="region of interest" description="Disordered" evidence="1">
    <location>
        <begin position="674"/>
        <end position="697"/>
    </location>
</feature>
<feature type="domain" description="Myb/SANT-like" evidence="2">
    <location>
        <begin position="188"/>
        <end position="281"/>
    </location>
</feature>
<protein>
    <submittedName>
        <fullName evidence="4">Uncharacterized protein LOC116188146</fullName>
    </submittedName>
</protein>
<organism evidence="3 4">
    <name type="scientific">Punica granatum</name>
    <name type="common">Pomegranate</name>
    <dbReference type="NCBI Taxonomy" id="22663"/>
    <lineage>
        <taxon>Eukaryota</taxon>
        <taxon>Viridiplantae</taxon>
        <taxon>Streptophyta</taxon>
        <taxon>Embryophyta</taxon>
        <taxon>Tracheophyta</taxon>
        <taxon>Spermatophyta</taxon>
        <taxon>Magnoliopsida</taxon>
        <taxon>eudicotyledons</taxon>
        <taxon>Gunneridae</taxon>
        <taxon>Pentapetalae</taxon>
        <taxon>rosids</taxon>
        <taxon>malvids</taxon>
        <taxon>Myrtales</taxon>
        <taxon>Lythraceae</taxon>
        <taxon>Punica</taxon>
    </lineage>
</organism>
<feature type="domain" description="Myb/SANT-like" evidence="2">
    <location>
        <begin position="513"/>
        <end position="606"/>
    </location>
</feature>
<name>A0A6P8BS51_PUNGR</name>
<proteinExistence type="predicted"/>
<feature type="domain" description="Myb/SANT-like" evidence="2">
    <location>
        <begin position="23"/>
        <end position="117"/>
    </location>
</feature>
<keyword evidence="3" id="KW-1185">Reference proteome</keyword>
<sequence length="777" mass="90081">MKLGRACKMSQTIMSSSDRSRTYWTPTMERYFIDLMLDQVKRGNRAGHTFNKQAWADMLAVFNAQFGSQYDKDVLKSRYSALWKQFNDVKILLGQSGFSWDESRQMLVADDYVWDAYIKAHPEARSYSTKSFMNFNDLCLIYGYTTADGRYSRSSHDVDFDDDVHGVNLVEGFCGQVPSTTERLRTDWTPAMDQYFIELLLDQVGRGNKSGDTFNKQAWNDMLASFNAKFGPQHGKRVLRHRYKKLWKYYSDAKALLKQNGFSWDEMQQMVTANDDVWDAYIKANPHARAYRKKTLPNYSDLALIYESTYDNYSQVQHKDPQDENPKIKPGEGKDSQNRPSGDRTRTYWTPPMDRYLVDLLLDQLLKGNKLGQTFITQAWTEMTASFNTTFRSKYERDVLKNRYKHLRKQFNEIKNLLKQDGFSWDESKEMLTAEDPVWDAYTKEHPDARAYRVKTLPSFHKLCVIFGEESFDGKYSKLTLNIDPDCELPLLIPGEDEIGQYTSSINSLAIVWTEQMDRYFIGQMLEIVHGGNRIGQISDGLEWSHIITPFNEKFGLHFDKSILEARYAFLMKQHDEISSLLSHSGFAWDEAREMVTAEDHVWEAYIKDRPEAIAYRNKSLGMYNGLRKICAVGVLAESFNEQGSSVMERTCNAQEMEGDRTFLDHRYTSLECQETDRQRKRPGSDSTEAEKSGKMLKTKAQLPADDYDATMISESLKERKNYTMECAISALQAIADVDDDLLLDACDLLEDERKAKRFLALDAPLRKKWLLRKLRP</sequence>
<feature type="compositionally biased region" description="Basic and acidic residues" evidence="1">
    <location>
        <begin position="317"/>
        <end position="346"/>
    </location>
</feature>
<evidence type="ECO:0000313" key="4">
    <source>
        <dbReference type="RefSeq" id="XP_031373169.1"/>
    </source>
</evidence>
<feature type="region of interest" description="Disordered" evidence="1">
    <location>
        <begin position="315"/>
        <end position="348"/>
    </location>
</feature>